<comment type="caution">
    <text evidence="2">The sequence shown here is derived from an EMBL/GenBank/DDBJ whole genome shotgun (WGS) entry which is preliminary data.</text>
</comment>
<keyword evidence="3" id="KW-1185">Reference proteome</keyword>
<evidence type="ECO:0000313" key="3">
    <source>
        <dbReference type="Proteomes" id="UP001066276"/>
    </source>
</evidence>
<sequence length="189" mass="19616">MSPRRAGSPPGPRLDQYSDEGNALQLQAVRDHHGPAAVTSTRLPLPSLRHQSPASSQVLPSTTTHGLLFKSARPCLGTALGVTPQQHTSSHWQSTYQCPACVGRLDPPASPTSLRAGPLAAQMQPHTCPSSPPGRPGPAPPAAPTLQSPKGLKARVGCCIHADCEGNDGHGGHGPQEPQGPRPEARTSC</sequence>
<feature type="compositionally biased region" description="Pro residues" evidence="1">
    <location>
        <begin position="130"/>
        <end position="143"/>
    </location>
</feature>
<dbReference type="Proteomes" id="UP001066276">
    <property type="component" value="Chromosome 4_2"/>
</dbReference>
<accession>A0AAV7SC03</accession>
<organism evidence="2 3">
    <name type="scientific">Pleurodeles waltl</name>
    <name type="common">Iberian ribbed newt</name>
    <dbReference type="NCBI Taxonomy" id="8319"/>
    <lineage>
        <taxon>Eukaryota</taxon>
        <taxon>Metazoa</taxon>
        <taxon>Chordata</taxon>
        <taxon>Craniata</taxon>
        <taxon>Vertebrata</taxon>
        <taxon>Euteleostomi</taxon>
        <taxon>Amphibia</taxon>
        <taxon>Batrachia</taxon>
        <taxon>Caudata</taxon>
        <taxon>Salamandroidea</taxon>
        <taxon>Salamandridae</taxon>
        <taxon>Pleurodelinae</taxon>
        <taxon>Pleurodeles</taxon>
    </lineage>
</organism>
<dbReference type="EMBL" id="JANPWB010000008">
    <property type="protein sequence ID" value="KAJ1162479.1"/>
    <property type="molecule type" value="Genomic_DNA"/>
</dbReference>
<protein>
    <submittedName>
        <fullName evidence="2">Uncharacterized protein</fullName>
    </submittedName>
</protein>
<proteinExistence type="predicted"/>
<reference evidence="2" key="1">
    <citation type="journal article" date="2022" name="bioRxiv">
        <title>Sequencing and chromosome-scale assembly of the giantPleurodeles waltlgenome.</title>
        <authorList>
            <person name="Brown T."/>
            <person name="Elewa A."/>
            <person name="Iarovenko S."/>
            <person name="Subramanian E."/>
            <person name="Araus A.J."/>
            <person name="Petzold A."/>
            <person name="Susuki M."/>
            <person name="Suzuki K.-i.T."/>
            <person name="Hayashi T."/>
            <person name="Toyoda A."/>
            <person name="Oliveira C."/>
            <person name="Osipova E."/>
            <person name="Leigh N.D."/>
            <person name="Simon A."/>
            <person name="Yun M.H."/>
        </authorList>
    </citation>
    <scope>NUCLEOTIDE SEQUENCE</scope>
    <source>
        <strain evidence="2">20211129_DDA</strain>
        <tissue evidence="2">Liver</tissue>
    </source>
</reference>
<gene>
    <name evidence="2" type="ORF">NDU88_002947</name>
</gene>
<feature type="region of interest" description="Disordered" evidence="1">
    <location>
        <begin position="109"/>
        <end position="149"/>
    </location>
</feature>
<evidence type="ECO:0000256" key="1">
    <source>
        <dbReference type="SAM" id="MobiDB-lite"/>
    </source>
</evidence>
<dbReference type="AlphaFoldDB" id="A0AAV7SC03"/>
<feature type="region of interest" description="Disordered" evidence="1">
    <location>
        <begin position="166"/>
        <end position="189"/>
    </location>
</feature>
<evidence type="ECO:0000313" key="2">
    <source>
        <dbReference type="EMBL" id="KAJ1162479.1"/>
    </source>
</evidence>
<feature type="region of interest" description="Disordered" evidence="1">
    <location>
        <begin position="1"/>
        <end position="23"/>
    </location>
</feature>
<name>A0AAV7SC03_PLEWA</name>